<accession>A0A895XS99</accession>
<feature type="transmembrane region" description="Helical" evidence="2">
    <location>
        <begin position="54"/>
        <end position="75"/>
    </location>
</feature>
<keyword evidence="2" id="KW-1133">Transmembrane helix</keyword>
<sequence>MTRDKATPIITDVRVSPEEQRRARTTKYMIMMGIRVFAVVACGILVIVEAPLLWLWLTVGLVAMAVVPWLAVMLANDSQVKKDRRLFAKYKARSTASEPPALSDSEKPHRTIDAD</sequence>
<dbReference type="Pfam" id="PF11298">
    <property type="entry name" value="DUF3099"/>
    <property type="match status" value="1"/>
</dbReference>
<keyword evidence="2" id="KW-0812">Transmembrane</keyword>
<keyword evidence="4" id="KW-1185">Reference proteome</keyword>
<dbReference type="InterPro" id="IPR021449">
    <property type="entry name" value="DUF3099"/>
</dbReference>
<organism evidence="3 4">
    <name type="scientific">Natronoglycomyces albus</name>
    <dbReference type="NCBI Taxonomy" id="2811108"/>
    <lineage>
        <taxon>Bacteria</taxon>
        <taxon>Bacillati</taxon>
        <taxon>Actinomycetota</taxon>
        <taxon>Actinomycetes</taxon>
        <taxon>Glycomycetales</taxon>
        <taxon>Glycomycetaceae</taxon>
        <taxon>Natronoglycomyces</taxon>
    </lineage>
</organism>
<evidence type="ECO:0000256" key="1">
    <source>
        <dbReference type="SAM" id="MobiDB-lite"/>
    </source>
</evidence>
<dbReference type="KEGG" id="nav:JQS30_05590"/>
<evidence type="ECO:0000256" key="2">
    <source>
        <dbReference type="SAM" id="Phobius"/>
    </source>
</evidence>
<protein>
    <submittedName>
        <fullName evidence="3">DUF3099 domain-containing protein</fullName>
    </submittedName>
</protein>
<dbReference type="Proteomes" id="UP000662939">
    <property type="component" value="Chromosome"/>
</dbReference>
<feature type="region of interest" description="Disordered" evidence="1">
    <location>
        <begin position="91"/>
        <end position="115"/>
    </location>
</feature>
<evidence type="ECO:0000313" key="4">
    <source>
        <dbReference type="Proteomes" id="UP000662939"/>
    </source>
</evidence>
<gene>
    <name evidence="3" type="ORF">JQS30_05590</name>
</gene>
<name>A0A895XS99_9ACTN</name>
<keyword evidence="2" id="KW-0472">Membrane</keyword>
<proteinExistence type="predicted"/>
<feature type="compositionally biased region" description="Basic and acidic residues" evidence="1">
    <location>
        <begin position="104"/>
        <end position="115"/>
    </location>
</feature>
<dbReference type="EMBL" id="CP070496">
    <property type="protein sequence ID" value="QSB06383.1"/>
    <property type="molecule type" value="Genomic_DNA"/>
</dbReference>
<reference evidence="3" key="1">
    <citation type="submission" date="2021-02" db="EMBL/GenBank/DDBJ databases">
        <title>Natronoglycomyces albus gen. nov., sp. nov, a haloalkaliphilic actinobacterium from a soda solonchak soil.</title>
        <authorList>
            <person name="Sorokin D.Y."/>
            <person name="Khijniak T.V."/>
            <person name="Zakharycheva A.P."/>
            <person name="Boueva O.V."/>
            <person name="Ariskina E.V."/>
            <person name="Hahnke R.L."/>
            <person name="Bunk B."/>
            <person name="Sproer C."/>
            <person name="Schumann P."/>
            <person name="Evtushenko L.I."/>
            <person name="Kublanov I.V."/>
        </authorList>
    </citation>
    <scope>NUCLEOTIDE SEQUENCE</scope>
    <source>
        <strain evidence="3">DSM 106290</strain>
    </source>
</reference>
<dbReference type="AlphaFoldDB" id="A0A895XS99"/>
<dbReference type="RefSeq" id="WP_213172392.1">
    <property type="nucleotide sequence ID" value="NZ_CP070496.1"/>
</dbReference>
<evidence type="ECO:0000313" key="3">
    <source>
        <dbReference type="EMBL" id="QSB06383.1"/>
    </source>
</evidence>
<feature type="transmembrane region" description="Helical" evidence="2">
    <location>
        <begin position="28"/>
        <end position="48"/>
    </location>
</feature>